<accession>A0A6C0F052</accession>
<dbReference type="EMBL" id="MN738949">
    <property type="protein sequence ID" value="QHT32805.1"/>
    <property type="molecule type" value="Genomic_DNA"/>
</dbReference>
<proteinExistence type="predicted"/>
<dbReference type="AlphaFoldDB" id="A0A6C0F052"/>
<sequence length="59" mass="6647">MFSNTRGIHKLGTLIGNVDKLMTEPTLAQEFIALEEDADEVEVLLLYSVDEVEGIDIFY</sequence>
<reference evidence="1" key="1">
    <citation type="journal article" date="2020" name="Nature">
        <title>Giant virus diversity and host interactions through global metagenomics.</title>
        <authorList>
            <person name="Schulz F."/>
            <person name="Roux S."/>
            <person name="Paez-Espino D."/>
            <person name="Jungbluth S."/>
            <person name="Walsh D.A."/>
            <person name="Denef V.J."/>
            <person name="McMahon K.D."/>
            <person name="Konstantinidis K.T."/>
            <person name="Eloe-Fadrosh E.A."/>
            <person name="Kyrpides N.C."/>
            <person name="Woyke T."/>
        </authorList>
    </citation>
    <scope>NUCLEOTIDE SEQUENCE</scope>
    <source>
        <strain evidence="1">GVMAG-M-3300009161-30</strain>
    </source>
</reference>
<evidence type="ECO:0000313" key="1">
    <source>
        <dbReference type="EMBL" id="QHT32805.1"/>
    </source>
</evidence>
<name>A0A6C0F052_9ZZZZ</name>
<organism evidence="1">
    <name type="scientific">viral metagenome</name>
    <dbReference type="NCBI Taxonomy" id="1070528"/>
    <lineage>
        <taxon>unclassified sequences</taxon>
        <taxon>metagenomes</taxon>
        <taxon>organismal metagenomes</taxon>
    </lineage>
</organism>
<protein>
    <submittedName>
        <fullName evidence="1">Uncharacterized protein</fullName>
    </submittedName>
</protein>